<dbReference type="SMART" id="SM00448">
    <property type="entry name" value="REC"/>
    <property type="match status" value="1"/>
</dbReference>
<name>A0AAU8ST15_9BURK</name>
<evidence type="ECO:0000256" key="1">
    <source>
        <dbReference type="ARBA" id="ARBA00023125"/>
    </source>
</evidence>
<protein>
    <submittedName>
        <fullName evidence="4">Response regulator</fullName>
    </submittedName>
</protein>
<dbReference type="InterPro" id="IPR058245">
    <property type="entry name" value="NreC/VraR/RcsB-like_REC"/>
</dbReference>
<keyword evidence="2" id="KW-0597">Phosphoprotein</keyword>
<dbReference type="GeneID" id="66513808"/>
<dbReference type="AlphaFoldDB" id="A0AAU8ST15"/>
<dbReference type="PANTHER" id="PTHR43214">
    <property type="entry name" value="TWO-COMPONENT RESPONSE REGULATOR"/>
    <property type="match status" value="1"/>
</dbReference>
<dbReference type="Pfam" id="PF00072">
    <property type="entry name" value="Response_reg"/>
    <property type="match status" value="1"/>
</dbReference>
<dbReference type="Proteomes" id="UP000032614">
    <property type="component" value="Chromosome 3"/>
</dbReference>
<dbReference type="PROSITE" id="PS50110">
    <property type="entry name" value="RESPONSE_REGULATORY"/>
    <property type="match status" value="1"/>
</dbReference>
<keyword evidence="1" id="KW-0238">DNA-binding</keyword>
<dbReference type="CDD" id="cd17535">
    <property type="entry name" value="REC_NarL-like"/>
    <property type="match status" value="1"/>
</dbReference>
<feature type="modified residue" description="4-aspartylphosphate" evidence="2">
    <location>
        <position position="54"/>
    </location>
</feature>
<dbReference type="RefSeq" id="WP_046565021.1">
    <property type="nucleotide sequence ID" value="NZ_CP010025.1"/>
</dbReference>
<dbReference type="Gene3D" id="3.40.50.2300">
    <property type="match status" value="1"/>
</dbReference>
<dbReference type="SUPFAM" id="SSF52172">
    <property type="entry name" value="CheY-like"/>
    <property type="match status" value="1"/>
</dbReference>
<dbReference type="GO" id="GO:0000160">
    <property type="term" value="P:phosphorelay signal transduction system"/>
    <property type="evidence" value="ECO:0007669"/>
    <property type="project" value="InterPro"/>
</dbReference>
<dbReference type="InterPro" id="IPR001789">
    <property type="entry name" value="Sig_transdc_resp-reg_receiver"/>
</dbReference>
<gene>
    <name evidence="4" type="ORF">OI25_7508</name>
</gene>
<evidence type="ECO:0000256" key="2">
    <source>
        <dbReference type="PROSITE-ProRule" id="PRU00169"/>
    </source>
</evidence>
<organism evidence="4 5">
    <name type="scientific">Paraburkholderia fungorum</name>
    <dbReference type="NCBI Taxonomy" id="134537"/>
    <lineage>
        <taxon>Bacteria</taxon>
        <taxon>Pseudomonadati</taxon>
        <taxon>Pseudomonadota</taxon>
        <taxon>Betaproteobacteria</taxon>
        <taxon>Burkholderiales</taxon>
        <taxon>Burkholderiaceae</taxon>
        <taxon>Paraburkholderia</taxon>
    </lineage>
</organism>
<dbReference type="EMBL" id="CP010025">
    <property type="protein sequence ID" value="AJZ56715.1"/>
    <property type="molecule type" value="Genomic_DNA"/>
</dbReference>
<reference evidence="4 5" key="1">
    <citation type="journal article" date="2015" name="Genome Announc.">
        <title>Complete genome sequences for 59 burkholderia isolates, both pathogenic and near neighbor.</title>
        <authorList>
            <person name="Johnson S.L."/>
            <person name="Bishop-Lilly K.A."/>
            <person name="Ladner J.T."/>
            <person name="Daligault H.E."/>
            <person name="Davenport K.W."/>
            <person name="Jaissle J."/>
            <person name="Frey K.G."/>
            <person name="Koroleva G.I."/>
            <person name="Bruce D.C."/>
            <person name="Coyne S.R."/>
            <person name="Broomall S.M."/>
            <person name="Li P.E."/>
            <person name="Teshima H."/>
            <person name="Gibbons H.S."/>
            <person name="Palacios G.F."/>
            <person name="Rosenzweig C.N."/>
            <person name="Redden C.L."/>
            <person name="Xu Y."/>
            <person name="Minogue T.D."/>
            <person name="Chain P.S."/>
        </authorList>
    </citation>
    <scope>NUCLEOTIDE SEQUENCE [LARGE SCALE GENOMIC DNA]</scope>
    <source>
        <strain evidence="4 5">ATCC BAA-463</strain>
    </source>
</reference>
<dbReference type="InterPro" id="IPR039420">
    <property type="entry name" value="WalR-like"/>
</dbReference>
<proteinExistence type="predicted"/>
<evidence type="ECO:0000313" key="5">
    <source>
        <dbReference type="Proteomes" id="UP000032614"/>
    </source>
</evidence>
<evidence type="ECO:0000259" key="3">
    <source>
        <dbReference type="PROSITE" id="PS50110"/>
    </source>
</evidence>
<dbReference type="PANTHER" id="PTHR43214:SF42">
    <property type="entry name" value="TRANSCRIPTIONAL REGULATORY PROTEIN DESR"/>
    <property type="match status" value="1"/>
</dbReference>
<dbReference type="InterPro" id="IPR011006">
    <property type="entry name" value="CheY-like_superfamily"/>
</dbReference>
<dbReference type="KEGG" id="bfn:OI25_7508"/>
<feature type="domain" description="Response regulatory" evidence="3">
    <location>
        <begin position="3"/>
        <end position="119"/>
    </location>
</feature>
<sequence length="135" mass="14463">MLKIFLVDDSTLVRQRMATLLGLLKGVEIVGEAEGANAAVEGVAATHADVAVVDLRLTEGSGLDVLAGLAQSNQRTITIMLTNHSGASFRKACLSAGAHYFFDKTSEFHLARDAIERLARERLAETTEHTGADRV</sequence>
<accession>A0AAU8ST15</accession>
<evidence type="ECO:0000313" key="4">
    <source>
        <dbReference type="EMBL" id="AJZ56715.1"/>
    </source>
</evidence>
<dbReference type="GO" id="GO:0003677">
    <property type="term" value="F:DNA binding"/>
    <property type="evidence" value="ECO:0007669"/>
    <property type="project" value="UniProtKB-KW"/>
</dbReference>